<proteinExistence type="predicted"/>
<name>A0A5A7TZH7_CUCMM</name>
<accession>A0A5A7TZH7</accession>
<dbReference type="PANTHER" id="PTHR11439">
    <property type="entry name" value="GAG-POL-RELATED RETROTRANSPOSON"/>
    <property type="match status" value="1"/>
</dbReference>
<dbReference type="EMBL" id="SSTE01013607">
    <property type="protein sequence ID" value="KAA0046751.1"/>
    <property type="molecule type" value="Genomic_DNA"/>
</dbReference>
<evidence type="ECO:0000313" key="2">
    <source>
        <dbReference type="Proteomes" id="UP000321393"/>
    </source>
</evidence>
<gene>
    <name evidence="1" type="ORF">E6C27_scaffold216G00340</name>
</gene>
<dbReference type="PANTHER" id="PTHR11439:SF486">
    <property type="entry name" value="RLK (RECEPTOR-LIKE KINASE) PROTEIN, PUTATIVE-RELATED"/>
    <property type="match status" value="1"/>
</dbReference>
<evidence type="ECO:0000313" key="1">
    <source>
        <dbReference type="EMBL" id="KAA0046751.1"/>
    </source>
</evidence>
<comment type="caution">
    <text evidence="1">The sequence shown here is derived from an EMBL/GenBank/DDBJ whole genome shotgun (WGS) entry which is preliminary data.</text>
</comment>
<reference evidence="1 2" key="1">
    <citation type="submission" date="2019-08" db="EMBL/GenBank/DDBJ databases">
        <title>Draft genome sequences of two oriental melons (Cucumis melo L. var makuwa).</title>
        <authorList>
            <person name="Kwon S.-Y."/>
        </authorList>
    </citation>
    <scope>NUCLEOTIDE SEQUENCE [LARGE SCALE GENOMIC DNA]</scope>
    <source>
        <strain evidence="2">cv. SW 3</strain>
        <tissue evidence="1">Leaf</tissue>
    </source>
</reference>
<protein>
    <submittedName>
        <fullName evidence="1">Mitochondrial protein</fullName>
    </submittedName>
</protein>
<organism evidence="1 2">
    <name type="scientific">Cucumis melo var. makuwa</name>
    <name type="common">Oriental melon</name>
    <dbReference type="NCBI Taxonomy" id="1194695"/>
    <lineage>
        <taxon>Eukaryota</taxon>
        <taxon>Viridiplantae</taxon>
        <taxon>Streptophyta</taxon>
        <taxon>Embryophyta</taxon>
        <taxon>Tracheophyta</taxon>
        <taxon>Spermatophyta</taxon>
        <taxon>Magnoliopsida</taxon>
        <taxon>eudicotyledons</taxon>
        <taxon>Gunneridae</taxon>
        <taxon>Pentapetalae</taxon>
        <taxon>rosids</taxon>
        <taxon>fabids</taxon>
        <taxon>Cucurbitales</taxon>
        <taxon>Cucurbitaceae</taxon>
        <taxon>Benincaseae</taxon>
        <taxon>Cucumis</taxon>
    </lineage>
</organism>
<dbReference type="OrthoDB" id="1932046at2759"/>
<dbReference type="Proteomes" id="UP000321393">
    <property type="component" value="Unassembled WGS sequence"/>
</dbReference>
<sequence>MDQMKIEFEMSMVGELSFFLGFQILQCDTGIFISQEKYARNLVKKFGLEKTKLNRTSAATQFKVSKDNSGEKIDESLYCSITGNLLYLTASRSNIASSVGVCARYQADPKMFHLKCVKIILKYIAGTLDFSLWYSFDTIFVLVGYCNAD</sequence>
<dbReference type="AlphaFoldDB" id="A0A5A7TZH7"/>